<evidence type="ECO:0000313" key="2">
    <source>
        <dbReference type="Proteomes" id="UP001056035"/>
    </source>
</evidence>
<evidence type="ECO:0000313" key="1">
    <source>
        <dbReference type="EMBL" id="UTI65325.1"/>
    </source>
</evidence>
<proteinExistence type="predicted"/>
<dbReference type="RefSeq" id="WP_254572007.1">
    <property type="nucleotide sequence ID" value="NZ_CP098502.1"/>
</dbReference>
<dbReference type="Proteomes" id="UP001056035">
    <property type="component" value="Chromosome"/>
</dbReference>
<organism evidence="1 2">
    <name type="scientific">Paraconexibacter antarcticus</name>
    <dbReference type="NCBI Taxonomy" id="2949664"/>
    <lineage>
        <taxon>Bacteria</taxon>
        <taxon>Bacillati</taxon>
        <taxon>Actinomycetota</taxon>
        <taxon>Thermoleophilia</taxon>
        <taxon>Solirubrobacterales</taxon>
        <taxon>Paraconexibacteraceae</taxon>
        <taxon>Paraconexibacter</taxon>
    </lineage>
</organism>
<reference evidence="1 2" key="1">
    <citation type="submission" date="2022-06" db="EMBL/GenBank/DDBJ databases">
        <title>Paraconexibacter antarcticus.</title>
        <authorList>
            <person name="Kim C.S."/>
        </authorList>
    </citation>
    <scope>NUCLEOTIDE SEQUENCE [LARGE SCALE GENOMIC DNA]</scope>
    <source>
        <strain evidence="1 2">02-257</strain>
    </source>
</reference>
<accession>A0ABY5DXF6</accession>
<keyword evidence="2" id="KW-1185">Reference proteome</keyword>
<dbReference type="EMBL" id="CP098502">
    <property type="protein sequence ID" value="UTI65325.1"/>
    <property type="molecule type" value="Genomic_DNA"/>
</dbReference>
<protein>
    <submittedName>
        <fullName evidence="1">Uncharacterized protein</fullName>
    </submittedName>
</protein>
<sequence length="111" mass="12318">MSDELFQERVAGNEVAFRNVNESLRAGVGSVDASEPVPFCCECGRIGCSDLIELSLREYERVRSEPRRFFVVDGHEIDAVETVVSRHGSYVVVEKRDLAGAIAEDEDPRGD</sequence>
<gene>
    <name evidence="1" type="ORF">NBH00_03725</name>
</gene>
<name>A0ABY5DXF6_9ACTN</name>